<gene>
    <name evidence="1" type="ORF">FRZ67_05280</name>
</gene>
<dbReference type="AlphaFoldDB" id="A0A5B8V764"/>
<accession>A0A5B8V764</accession>
<sequence>MLYQLQLQEFAFKEINIHVYVPERAQVQSVYKQQRDINDATPFPYWAKIWPAAYALSNFIIEHNHFVKNKNVAELAAGLALPSFVAAKYAAIVCCSDHSADAIEVVQQSVLYNRCTNIKATVFDWQKLPVDFSADVVLLSDINYAPEIFDALYNMLLLFLKKGITVILSTPQRLMAKTFIGRILPFVIQQENIVVPDNDTIVTIAVFVLK</sequence>
<dbReference type="EMBL" id="CP042435">
    <property type="protein sequence ID" value="QEC66743.1"/>
    <property type="molecule type" value="Genomic_DNA"/>
</dbReference>
<name>A0A5B8V764_9BACT</name>
<dbReference type="OrthoDB" id="9784229at2"/>
<dbReference type="PANTHER" id="PTHR14614">
    <property type="entry name" value="HEPATOCELLULAR CARCINOMA-ASSOCIATED ANTIGEN"/>
    <property type="match status" value="1"/>
</dbReference>
<dbReference type="Proteomes" id="UP000321533">
    <property type="component" value="Chromosome"/>
</dbReference>
<dbReference type="RefSeq" id="WP_147188543.1">
    <property type="nucleotide sequence ID" value="NZ_CP042435.1"/>
</dbReference>
<evidence type="ECO:0008006" key="3">
    <source>
        <dbReference type="Google" id="ProtNLM"/>
    </source>
</evidence>
<dbReference type="InterPro" id="IPR029063">
    <property type="entry name" value="SAM-dependent_MTases_sf"/>
</dbReference>
<keyword evidence="2" id="KW-1185">Reference proteome</keyword>
<proteinExistence type="predicted"/>
<dbReference type="KEGG" id="pgin:FRZ67_05280"/>
<evidence type="ECO:0000313" key="1">
    <source>
        <dbReference type="EMBL" id="QEC66743.1"/>
    </source>
</evidence>
<dbReference type="InterPro" id="IPR019410">
    <property type="entry name" value="Methyltransf_16"/>
</dbReference>
<organism evidence="1 2">
    <name type="scientific">Panacibacter ginsenosidivorans</name>
    <dbReference type="NCBI Taxonomy" id="1813871"/>
    <lineage>
        <taxon>Bacteria</taxon>
        <taxon>Pseudomonadati</taxon>
        <taxon>Bacteroidota</taxon>
        <taxon>Chitinophagia</taxon>
        <taxon>Chitinophagales</taxon>
        <taxon>Chitinophagaceae</taxon>
        <taxon>Panacibacter</taxon>
    </lineage>
</organism>
<dbReference type="SUPFAM" id="SSF53335">
    <property type="entry name" value="S-adenosyl-L-methionine-dependent methyltransferases"/>
    <property type="match status" value="1"/>
</dbReference>
<evidence type="ECO:0000313" key="2">
    <source>
        <dbReference type="Proteomes" id="UP000321533"/>
    </source>
</evidence>
<protein>
    <recommendedName>
        <fullName evidence="3">Methyltransferase</fullName>
    </recommendedName>
</protein>
<reference evidence="1 2" key="1">
    <citation type="journal article" date="2016" name="Int. J. Syst. Evol. Microbiol.">
        <title>Panacibacter ginsenosidivorans gen. nov., sp. nov., with ginsenoside converting activity isolated from soil of a ginseng field.</title>
        <authorList>
            <person name="Siddiqi M.Z."/>
            <person name="Muhammad Shafi S."/>
            <person name="Choi K.D."/>
            <person name="Im W.T."/>
        </authorList>
    </citation>
    <scope>NUCLEOTIDE SEQUENCE [LARGE SCALE GENOMIC DNA]</scope>
    <source>
        <strain evidence="1 2">Gsoil1550</strain>
    </source>
</reference>
<dbReference type="Pfam" id="PF10294">
    <property type="entry name" value="Methyltransf_16"/>
    <property type="match status" value="1"/>
</dbReference>
<dbReference type="Gene3D" id="3.40.50.150">
    <property type="entry name" value="Vaccinia Virus protein VP39"/>
    <property type="match status" value="1"/>
</dbReference>